<reference evidence="4" key="2">
    <citation type="submission" date="2013-12" db="EMBL/GenBank/DDBJ databases">
        <authorList>
            <person name="Yu Y."/>
            <person name="Lee S."/>
            <person name="de Baynast K."/>
            <person name="Wissotski M."/>
            <person name="Liu L."/>
            <person name="Talag J."/>
            <person name="Goicoechea J."/>
            <person name="Angelova A."/>
            <person name="Jetty R."/>
            <person name="Kudrna D."/>
            <person name="Golser W."/>
            <person name="Rivera L."/>
            <person name="Zhang J."/>
            <person name="Wing R."/>
        </authorList>
    </citation>
    <scope>NUCLEOTIDE SEQUENCE</scope>
</reference>
<accession>A0A0D9XB57</accession>
<keyword evidence="4" id="KW-1185">Reference proteome</keyword>
<dbReference type="Gramene" id="LPERR09G00210.1">
    <property type="protein sequence ID" value="LPERR09G00210.1"/>
    <property type="gene ID" value="LPERR09G00210"/>
</dbReference>
<organism evidence="3 4">
    <name type="scientific">Leersia perrieri</name>
    <dbReference type="NCBI Taxonomy" id="77586"/>
    <lineage>
        <taxon>Eukaryota</taxon>
        <taxon>Viridiplantae</taxon>
        <taxon>Streptophyta</taxon>
        <taxon>Embryophyta</taxon>
        <taxon>Tracheophyta</taxon>
        <taxon>Spermatophyta</taxon>
        <taxon>Magnoliopsida</taxon>
        <taxon>Liliopsida</taxon>
        <taxon>Poales</taxon>
        <taxon>Poaceae</taxon>
        <taxon>BOP clade</taxon>
        <taxon>Oryzoideae</taxon>
        <taxon>Oryzeae</taxon>
        <taxon>Oryzinae</taxon>
        <taxon>Leersia</taxon>
    </lineage>
</organism>
<sequence length="87" mass="9658">MAGNGTPCASCKLLQRQCMPDSVFMPYFPAEKAQQFARVHCVFGAINVSKMLHDVLLALRADVVSSLVYEATVSPRGIPPHHRRRPH</sequence>
<dbReference type="EnsemblPlants" id="LPERR09G00210.1">
    <property type="protein sequence ID" value="LPERR09G00210.1"/>
    <property type="gene ID" value="LPERR09G00210"/>
</dbReference>
<evidence type="ECO:0000259" key="2">
    <source>
        <dbReference type="PROSITE" id="PS50891"/>
    </source>
</evidence>
<dbReference type="Pfam" id="PF03195">
    <property type="entry name" value="LOB"/>
    <property type="match status" value="1"/>
</dbReference>
<comment type="similarity">
    <text evidence="1">Belongs to the LOB domain-containing protein family.</text>
</comment>
<dbReference type="AlphaFoldDB" id="A0A0D9XB57"/>
<name>A0A0D9XB57_9ORYZ</name>
<dbReference type="STRING" id="77586.A0A0D9XB57"/>
<proteinExistence type="inferred from homology"/>
<evidence type="ECO:0000256" key="1">
    <source>
        <dbReference type="ARBA" id="ARBA00005474"/>
    </source>
</evidence>
<dbReference type="HOGENOM" id="CLU_058353_7_2_1"/>
<evidence type="ECO:0000313" key="3">
    <source>
        <dbReference type="EnsemblPlants" id="LPERR09G00210.1"/>
    </source>
</evidence>
<evidence type="ECO:0000313" key="4">
    <source>
        <dbReference type="Proteomes" id="UP000032180"/>
    </source>
</evidence>
<dbReference type="PROSITE" id="PS50891">
    <property type="entry name" value="LOB"/>
    <property type="match status" value="1"/>
</dbReference>
<protein>
    <recommendedName>
        <fullName evidence="2">LOB domain-containing protein</fullName>
    </recommendedName>
</protein>
<dbReference type="PANTHER" id="PTHR31301">
    <property type="entry name" value="LOB DOMAIN-CONTAINING PROTEIN 4-RELATED"/>
    <property type="match status" value="1"/>
</dbReference>
<dbReference type="Proteomes" id="UP000032180">
    <property type="component" value="Chromosome 9"/>
</dbReference>
<dbReference type="InterPro" id="IPR004883">
    <property type="entry name" value="LOB"/>
</dbReference>
<dbReference type="PANTHER" id="PTHR31301:SF116">
    <property type="entry name" value="DOMAIN PROTEIN 12, PUTATIVE, EXPRESSED-RELATED"/>
    <property type="match status" value="1"/>
</dbReference>
<feature type="domain" description="LOB" evidence="2">
    <location>
        <begin position="6"/>
        <end position="87"/>
    </location>
</feature>
<reference evidence="3 4" key="1">
    <citation type="submission" date="2012-08" db="EMBL/GenBank/DDBJ databases">
        <title>Oryza genome evolution.</title>
        <authorList>
            <person name="Wing R.A."/>
        </authorList>
    </citation>
    <scope>NUCLEOTIDE SEQUENCE</scope>
</reference>
<reference evidence="3" key="3">
    <citation type="submission" date="2015-04" db="UniProtKB">
        <authorList>
            <consortium name="EnsemblPlants"/>
        </authorList>
    </citation>
    <scope>IDENTIFICATION</scope>
</reference>